<dbReference type="SUPFAM" id="SSF51294">
    <property type="entry name" value="Hedgehog/intein (Hint) domain"/>
    <property type="match status" value="1"/>
</dbReference>
<dbReference type="GO" id="GO:0016539">
    <property type="term" value="P:intein-mediated protein splicing"/>
    <property type="evidence" value="ECO:0007669"/>
    <property type="project" value="InterPro"/>
</dbReference>
<dbReference type="InterPro" id="IPR036844">
    <property type="entry name" value="Hint_dom_sf"/>
</dbReference>
<dbReference type="NCBIfam" id="TIGR01443">
    <property type="entry name" value="intein_Cterm"/>
    <property type="match status" value="1"/>
</dbReference>
<dbReference type="CDD" id="cd00081">
    <property type="entry name" value="Hint"/>
    <property type="match status" value="1"/>
</dbReference>
<dbReference type="EMBL" id="CP053587">
    <property type="protein sequence ID" value="WNZ26903.1"/>
    <property type="molecule type" value="Genomic_DNA"/>
</dbReference>
<gene>
    <name evidence="2" type="ORF">HJG54_28670</name>
    <name evidence="3" type="ORF">HJG54_34230</name>
</gene>
<accession>A0AA96WJW4</accession>
<dbReference type="InterPro" id="IPR003587">
    <property type="entry name" value="Hint_dom_N"/>
</dbReference>
<dbReference type="Gene3D" id="2.170.16.10">
    <property type="entry name" value="Hedgehog/Intein (Hint) domain"/>
    <property type="match status" value="1"/>
</dbReference>
<dbReference type="AlphaFoldDB" id="A0AA96WJW4"/>
<reference evidence="2" key="1">
    <citation type="submission" date="2020-05" db="EMBL/GenBank/DDBJ databases">
        <authorList>
            <person name="Zhu T."/>
            <person name="Keshari N."/>
            <person name="Lu X."/>
        </authorList>
    </citation>
    <scope>NUCLEOTIDE SEQUENCE</scope>
    <source>
        <strain evidence="2">NK1-12</strain>
    </source>
</reference>
<dbReference type="SMART" id="SM00306">
    <property type="entry name" value="HintN"/>
    <property type="match status" value="1"/>
</dbReference>
<dbReference type="RefSeq" id="WP_316436404.1">
    <property type="nucleotide sequence ID" value="NZ_CP053587.1"/>
</dbReference>
<dbReference type="PROSITE" id="PS50818">
    <property type="entry name" value="INTEIN_C_TER"/>
    <property type="match status" value="1"/>
</dbReference>
<evidence type="ECO:0000313" key="2">
    <source>
        <dbReference type="EMBL" id="WNZ26903.1"/>
    </source>
</evidence>
<protein>
    <recommendedName>
        <fullName evidence="1">Hint domain-containing protein</fullName>
    </recommendedName>
</protein>
<feature type="domain" description="Hint" evidence="1">
    <location>
        <begin position="21"/>
        <end position="115"/>
    </location>
</feature>
<evidence type="ECO:0000313" key="3">
    <source>
        <dbReference type="EMBL" id="WNZ27884.1"/>
    </source>
</evidence>
<proteinExistence type="predicted"/>
<dbReference type="PROSITE" id="PS50817">
    <property type="entry name" value="INTEIN_N_TER"/>
    <property type="match status" value="1"/>
</dbReference>
<sequence length="162" mass="17364">MAPDSPEALLARQSADEALAATCFVAGTLVLTPTGYRAIETLPVAEWVLACDPETGVVKAGQILQTFVREVAVVLDIQVGEETITCTPEHPFWVPGQGGVQAGELQLGDALISSTGVLCEVKNTQANQERTRVYTIKVEELHTYFVTTLGILVHNANCDPRS</sequence>
<name>A0AA96WJW4_9CYAN</name>
<dbReference type="InterPro" id="IPR006141">
    <property type="entry name" value="Intein_N"/>
</dbReference>
<evidence type="ECO:0000259" key="1">
    <source>
        <dbReference type="SMART" id="SM00306"/>
    </source>
</evidence>
<dbReference type="InterPro" id="IPR030934">
    <property type="entry name" value="Intein_C"/>
</dbReference>
<dbReference type="Pfam" id="PF07591">
    <property type="entry name" value="PT-HINT"/>
    <property type="match status" value="1"/>
</dbReference>
<dbReference type="EMBL" id="CP053587">
    <property type="protein sequence ID" value="WNZ27884.1"/>
    <property type="molecule type" value="Genomic_DNA"/>
</dbReference>
<organism evidence="2">
    <name type="scientific">Leptolyngbya sp. NK1-12</name>
    <dbReference type="NCBI Taxonomy" id="2547451"/>
    <lineage>
        <taxon>Bacteria</taxon>
        <taxon>Bacillati</taxon>
        <taxon>Cyanobacteriota</taxon>
        <taxon>Cyanophyceae</taxon>
        <taxon>Leptolyngbyales</taxon>
        <taxon>Leptolyngbyaceae</taxon>
        <taxon>Leptolyngbya group</taxon>
        <taxon>Leptolyngbya</taxon>
    </lineage>
</organism>